<dbReference type="InterPro" id="IPR010023">
    <property type="entry name" value="KdsC_fam"/>
</dbReference>
<dbReference type="InterPro" id="IPR036412">
    <property type="entry name" value="HAD-like_sf"/>
</dbReference>
<keyword evidence="5 7" id="KW-0378">Hydrolase</keyword>
<evidence type="ECO:0000313" key="7">
    <source>
        <dbReference type="EMBL" id="CAG7581535.1"/>
    </source>
</evidence>
<protein>
    <submittedName>
        <fullName evidence="7">3-deoxy-D-manno-octulosonate 8-phosphate phosphatase KdsC</fullName>
        <ecNumber evidence="7">3.1.3.45</ecNumber>
    </submittedName>
</protein>
<dbReference type="InterPro" id="IPR002347">
    <property type="entry name" value="SDR_fam"/>
</dbReference>
<dbReference type="GO" id="GO:0019143">
    <property type="term" value="F:3-deoxy-manno-octulosonate-8-phosphatase activity"/>
    <property type="evidence" value="ECO:0007669"/>
    <property type="project" value="UniProtKB-EC"/>
</dbReference>
<sequence length="389" mass="43364">MEVKNVLITGSSSGFGYELAKLFRENEYNVIGVSRSISDLDITNIQCDLNDLESVKDLYLPDLDYEYIILNAGVLGKIDNLCNITVDEFKYVFNVNFHSNKILLDKLMKKSPNNVIGISSGAAHKTYLGWSQYCSSKSAFKQLISSYSDEYLETKFISLAPGIMKSKMQDEIYKVDETKFPSVKKFKSLYDGDMETPLDLANKFMKNLDTITHRESGSFFDMREIKEENTIKAFVFDIDGVLTDGSIIVTEDDQLRTFNVKDGYALINAIRKGYKVGIISGGKSLSVVQRLTSLGVDPNLIYIKVPTLDKIKILNELIEKASVTMDEVAYMGDDIPDLSVLNTVGLPASPSDACDEVIECSSFISSKKGGKGCVRDLIQTVMIKNGDWL</sequence>
<dbReference type="Gene3D" id="3.40.50.1000">
    <property type="entry name" value="HAD superfamily/HAD-like"/>
    <property type="match status" value="1"/>
</dbReference>
<evidence type="ECO:0000256" key="6">
    <source>
        <dbReference type="ARBA" id="ARBA00022842"/>
    </source>
</evidence>
<proteinExistence type="inferred from homology"/>
<comment type="cofactor">
    <cofactor evidence="1">
        <name>Mg(2+)</name>
        <dbReference type="ChEBI" id="CHEBI:18420"/>
    </cofactor>
</comment>
<dbReference type="PANTHER" id="PTHR21485">
    <property type="entry name" value="HAD SUPERFAMILY MEMBERS CMAS AND KDSC"/>
    <property type="match status" value="1"/>
</dbReference>
<evidence type="ECO:0000256" key="5">
    <source>
        <dbReference type="ARBA" id="ARBA00022801"/>
    </source>
</evidence>
<reference evidence="7" key="1">
    <citation type="submission" date="2021-06" db="EMBL/GenBank/DDBJ databases">
        <authorList>
            <person name="Gannon L."/>
            <person name="Redgwell R T."/>
            <person name="Michniewski S."/>
            <person name="Harrison D C."/>
            <person name="Millard A."/>
        </authorList>
    </citation>
    <scope>NUCLEOTIDE SEQUENCE</scope>
</reference>
<dbReference type="InterPro" id="IPR050793">
    <property type="entry name" value="CMP-NeuNAc_synthase"/>
</dbReference>
<organism evidence="7">
    <name type="scientific">uncultured marine phage</name>
    <dbReference type="NCBI Taxonomy" id="707152"/>
    <lineage>
        <taxon>Viruses</taxon>
        <taxon>environmental samples</taxon>
    </lineage>
</organism>
<dbReference type="Pfam" id="PF00106">
    <property type="entry name" value="adh_short"/>
    <property type="match status" value="1"/>
</dbReference>
<dbReference type="NCBIfam" id="TIGR01670">
    <property type="entry name" value="KdsC-phosphatas"/>
    <property type="match status" value="1"/>
</dbReference>
<dbReference type="InterPro" id="IPR006549">
    <property type="entry name" value="HAD-SF_hydro_IIIA"/>
</dbReference>
<evidence type="ECO:0000256" key="4">
    <source>
        <dbReference type="ARBA" id="ARBA00022723"/>
    </source>
</evidence>
<name>A0A8D9C9P5_9VIRU</name>
<gene>
    <name evidence="7" type="primary">kdsC</name>
    <name evidence="7" type="ORF">SLAVMIC_00890</name>
</gene>
<dbReference type="SUPFAM" id="SSF56784">
    <property type="entry name" value="HAD-like"/>
    <property type="match status" value="1"/>
</dbReference>
<dbReference type="Gene3D" id="3.40.50.720">
    <property type="entry name" value="NAD(P)-binding Rossmann-like Domain"/>
    <property type="match status" value="1"/>
</dbReference>
<dbReference type="PRINTS" id="PR00081">
    <property type="entry name" value="GDHRDH"/>
</dbReference>
<dbReference type="PANTHER" id="PTHR21485:SF3">
    <property type="entry name" value="N-ACYLNEURAMINATE CYTIDYLYLTRANSFERASE"/>
    <property type="match status" value="1"/>
</dbReference>
<accession>A0A8D9C9P5</accession>
<dbReference type="SFLD" id="SFLDS00003">
    <property type="entry name" value="Haloacid_Dehalogenase"/>
    <property type="match status" value="1"/>
</dbReference>
<dbReference type="NCBIfam" id="TIGR01662">
    <property type="entry name" value="HAD-SF-IIIA"/>
    <property type="match status" value="1"/>
</dbReference>
<dbReference type="EMBL" id="OU342829">
    <property type="protein sequence ID" value="CAG7581535.1"/>
    <property type="molecule type" value="Genomic_DNA"/>
</dbReference>
<dbReference type="SFLD" id="SFLDG01138">
    <property type="entry name" value="C1.6.2:_Deoxy-d-mannose-octulo"/>
    <property type="match status" value="1"/>
</dbReference>
<keyword evidence="6" id="KW-0460">Magnesium</keyword>
<comment type="similarity">
    <text evidence="2">Belongs to the KdsC family.</text>
</comment>
<dbReference type="InterPro" id="IPR036291">
    <property type="entry name" value="NAD(P)-bd_dom_sf"/>
</dbReference>
<keyword evidence="4" id="KW-0479">Metal-binding</keyword>
<dbReference type="GO" id="GO:0008781">
    <property type="term" value="F:N-acylneuraminate cytidylyltransferase activity"/>
    <property type="evidence" value="ECO:0007669"/>
    <property type="project" value="TreeGrafter"/>
</dbReference>
<dbReference type="GO" id="GO:0046872">
    <property type="term" value="F:metal ion binding"/>
    <property type="evidence" value="ECO:0007669"/>
    <property type="project" value="UniProtKB-KW"/>
</dbReference>
<evidence type="ECO:0000256" key="2">
    <source>
        <dbReference type="ARBA" id="ARBA00005893"/>
    </source>
</evidence>
<dbReference type="EC" id="3.1.3.45" evidence="7"/>
<dbReference type="SFLD" id="SFLDG01136">
    <property type="entry name" value="C1.6:_Phosphoserine_Phosphatas"/>
    <property type="match status" value="1"/>
</dbReference>
<comment type="subunit">
    <text evidence="3">Homotetramer.</text>
</comment>
<evidence type="ECO:0000256" key="3">
    <source>
        <dbReference type="ARBA" id="ARBA00011881"/>
    </source>
</evidence>
<dbReference type="InterPro" id="IPR023214">
    <property type="entry name" value="HAD_sf"/>
</dbReference>
<dbReference type="SUPFAM" id="SSF51735">
    <property type="entry name" value="NAD(P)-binding Rossmann-fold domains"/>
    <property type="match status" value="1"/>
</dbReference>
<evidence type="ECO:0000256" key="1">
    <source>
        <dbReference type="ARBA" id="ARBA00001946"/>
    </source>
</evidence>